<dbReference type="PANTHER" id="PTHR47336">
    <property type="entry name" value="TRANSCRIPTION FACTOR HMS1-RELATED"/>
    <property type="match status" value="1"/>
</dbReference>
<evidence type="ECO:0000256" key="1">
    <source>
        <dbReference type="SAM" id="MobiDB-lite"/>
    </source>
</evidence>
<reference evidence="3" key="1">
    <citation type="submission" date="2022-01" db="EMBL/GenBank/DDBJ databases">
        <title>Comparative genomics reveals a dynamic genome evolution in the ectomycorrhizal milk-cap (Lactarius) mushrooms.</title>
        <authorList>
            <consortium name="DOE Joint Genome Institute"/>
            <person name="Lebreton A."/>
            <person name="Tang N."/>
            <person name="Kuo A."/>
            <person name="LaButti K."/>
            <person name="Drula E."/>
            <person name="Barry K."/>
            <person name="Clum A."/>
            <person name="Lipzen A."/>
            <person name="Mousain D."/>
            <person name="Ng V."/>
            <person name="Wang R."/>
            <person name="Wang X."/>
            <person name="Dai Y."/>
            <person name="Henrissat B."/>
            <person name="Grigoriev I.V."/>
            <person name="Guerin-Laguette A."/>
            <person name="Yu F."/>
            <person name="Martin F.M."/>
        </authorList>
    </citation>
    <scope>NUCLEOTIDE SEQUENCE</scope>
    <source>
        <strain evidence="3">QP</strain>
    </source>
</reference>
<dbReference type="SUPFAM" id="SSF47459">
    <property type="entry name" value="HLH, helix-loop-helix DNA-binding domain"/>
    <property type="match status" value="1"/>
</dbReference>
<dbReference type="PANTHER" id="PTHR47336:SF2">
    <property type="entry name" value="TRANSCRIPTION FACTOR HMS1-RELATED"/>
    <property type="match status" value="1"/>
</dbReference>
<dbReference type="InterPro" id="IPR036638">
    <property type="entry name" value="HLH_DNA-bd_sf"/>
</dbReference>
<dbReference type="InterPro" id="IPR011598">
    <property type="entry name" value="bHLH_dom"/>
</dbReference>
<keyword evidence="4" id="KW-1185">Reference proteome</keyword>
<organism evidence="3 4">
    <name type="scientific">Lactarius akahatsu</name>
    <dbReference type="NCBI Taxonomy" id="416441"/>
    <lineage>
        <taxon>Eukaryota</taxon>
        <taxon>Fungi</taxon>
        <taxon>Dikarya</taxon>
        <taxon>Basidiomycota</taxon>
        <taxon>Agaricomycotina</taxon>
        <taxon>Agaricomycetes</taxon>
        <taxon>Russulales</taxon>
        <taxon>Russulaceae</taxon>
        <taxon>Lactarius</taxon>
    </lineage>
</organism>
<evidence type="ECO:0000313" key="4">
    <source>
        <dbReference type="Proteomes" id="UP001201163"/>
    </source>
</evidence>
<proteinExistence type="predicted"/>
<feature type="compositionally biased region" description="Polar residues" evidence="1">
    <location>
        <begin position="10"/>
        <end position="33"/>
    </location>
</feature>
<dbReference type="SMART" id="SM00353">
    <property type="entry name" value="HLH"/>
    <property type="match status" value="1"/>
</dbReference>
<dbReference type="Pfam" id="PF00010">
    <property type="entry name" value="HLH"/>
    <property type="match status" value="1"/>
</dbReference>
<feature type="region of interest" description="Disordered" evidence="1">
    <location>
        <begin position="1"/>
        <end position="33"/>
    </location>
</feature>
<feature type="region of interest" description="Disordered" evidence="1">
    <location>
        <begin position="352"/>
        <end position="434"/>
    </location>
</feature>
<dbReference type="EMBL" id="JAKELL010000006">
    <property type="protein sequence ID" value="KAH8998089.1"/>
    <property type="molecule type" value="Genomic_DNA"/>
</dbReference>
<dbReference type="GO" id="GO:0046983">
    <property type="term" value="F:protein dimerization activity"/>
    <property type="evidence" value="ECO:0007669"/>
    <property type="project" value="InterPro"/>
</dbReference>
<comment type="caution">
    <text evidence="3">The sequence shown here is derived from an EMBL/GenBank/DDBJ whole genome shotgun (WGS) entry which is preliminary data.</text>
</comment>
<evidence type="ECO:0000313" key="3">
    <source>
        <dbReference type="EMBL" id="KAH8998089.1"/>
    </source>
</evidence>
<evidence type="ECO:0000259" key="2">
    <source>
        <dbReference type="PROSITE" id="PS50888"/>
    </source>
</evidence>
<feature type="compositionally biased region" description="Basic and acidic residues" evidence="1">
    <location>
        <begin position="395"/>
        <end position="405"/>
    </location>
</feature>
<dbReference type="PROSITE" id="PS50888">
    <property type="entry name" value="BHLH"/>
    <property type="match status" value="1"/>
</dbReference>
<dbReference type="InterPro" id="IPR052099">
    <property type="entry name" value="Regulatory_TF_Diverse"/>
</dbReference>
<feature type="compositionally biased region" description="Basic residues" evidence="1">
    <location>
        <begin position="384"/>
        <end position="394"/>
    </location>
</feature>
<feature type="domain" description="BHLH" evidence="2">
    <location>
        <begin position="219"/>
        <end position="313"/>
    </location>
</feature>
<protein>
    <recommendedName>
        <fullName evidence="2">BHLH domain-containing protein</fullName>
    </recommendedName>
</protein>
<dbReference type="Gene3D" id="4.10.280.10">
    <property type="entry name" value="Helix-loop-helix DNA-binding domain"/>
    <property type="match status" value="1"/>
</dbReference>
<dbReference type="Proteomes" id="UP001201163">
    <property type="component" value="Unassembled WGS sequence"/>
</dbReference>
<feature type="compositionally biased region" description="Acidic residues" evidence="1">
    <location>
        <begin position="364"/>
        <end position="380"/>
    </location>
</feature>
<gene>
    <name evidence="3" type="ORF">EDB92DRAFT_1326360</name>
</gene>
<sequence length="884" mass="96405">MDDHHLSDVPTMSDSGTSHTDSPPDWSQFSSLWDNDQPQNVKFDPAVFDFGLNLPLGMDLDFDSSSLAIDPSALHFDPKMFATDLTPFQPQQLLGFPQSLPPRRMSITSSSSSSGASLSDLTPLASIPSIPSTAATSPHLSPGVHVPVHVPVSVNDPVDELAQSVRQTSGVTLAVPVQGQAEQLTFSNAQKLPIPRLQRHSPPATNAGSKRGTVAVIGRPKTSHTTIERRYRTNLNARIQSLKDAVPALRVLETKEKANKGQDCPEAESLEKPEKLVWNDVVDERGFVDGVKVARKISKANVLGKAAEYIHVLKRRESRLKREQAGLRSLISGLVGGPALLREWEREWVSRFGGPERDEATSDISDDDDGADDGESDADDDMHPKKRIKGAPKKPVKDPKPKKETNPGIVPEKRKRGRPRKVQPLPEGEATQPQDVATPLVQAQQKQYLLAVFSFFSFFNSPLTSYSRSSPTHTGVVLADSGVVLTPTAPASTFGWREVLQVFHLVVSGLVFLSILLPFLPKSIPRLLTLFSSSNFPRTDAAKRIALIDALDSSRRGTPDEATLLRTALGVYPGFLGLLLSFAAPKRGGKTKTLEHKQLEQRAWVRLAELAVFDRATSLGLRSQAYWGMVSHTPAFATSPGDLSTLALLVFPVWRARATVLWTRANHARLVRPFERAVIGAMTVEEASASLAKTCNVRLSPLSSLAVRNVRKAVAHVAARTFVDAVLGPDVQSGDIEVCDTEKDAREEVERRAVIDAGRSLGGRNAELVDLLERINNGAFVRYEEIDHSDDSDADDEERGVRMLLSAIVLYRRLFPSALPGSSGVSVVLSPPPSPSRRNAGLRAALRVALDAEVFYGGGSELEEARDHVIDTLVDVDRASRRRV</sequence>
<name>A0AAD4QGS3_9AGAM</name>
<accession>A0AAD4QGS3</accession>
<dbReference type="AlphaFoldDB" id="A0AAD4QGS3"/>
<feature type="region of interest" description="Disordered" evidence="1">
    <location>
        <begin position="96"/>
        <end position="118"/>
    </location>
</feature>